<evidence type="ECO:0000256" key="3">
    <source>
        <dbReference type="ARBA" id="ARBA00022525"/>
    </source>
</evidence>
<dbReference type="Gene3D" id="2.70.50.70">
    <property type="match status" value="1"/>
</dbReference>
<gene>
    <name evidence="18" type="ORF">BOTBODRAFT_190115</name>
</gene>
<evidence type="ECO:0000256" key="7">
    <source>
        <dbReference type="ARBA" id="ARBA00023002"/>
    </source>
</evidence>
<dbReference type="InterPro" id="IPR049892">
    <property type="entry name" value="AA9"/>
</dbReference>
<comment type="catalytic activity">
    <reaction evidence="14">
        <text>[(1-&gt;4)-beta-D-glucosyl]n+m + reduced acceptor + O2 = 4-dehydro-beta-D-glucosyl-[(1-&gt;4)-beta-D-glucosyl]n-1 + [(1-&gt;4)-beta-D-glucosyl]m + acceptor + H2O.</text>
        <dbReference type="EC" id="1.14.99.56"/>
    </reaction>
</comment>
<dbReference type="InParanoid" id="A0A067MHC2"/>
<evidence type="ECO:0000256" key="12">
    <source>
        <dbReference type="ARBA" id="ARBA00023326"/>
    </source>
</evidence>
<proteinExistence type="inferred from homology"/>
<dbReference type="AlphaFoldDB" id="A0A067MHC2"/>
<feature type="domain" description="Auxiliary Activity family 9 catalytic" evidence="17">
    <location>
        <begin position="29"/>
        <end position="220"/>
    </location>
</feature>
<evidence type="ECO:0000256" key="6">
    <source>
        <dbReference type="ARBA" id="ARBA00023001"/>
    </source>
</evidence>
<keyword evidence="12" id="KW-0624">Polysaccharide degradation</keyword>
<dbReference type="GO" id="GO:0030245">
    <property type="term" value="P:cellulose catabolic process"/>
    <property type="evidence" value="ECO:0007669"/>
    <property type="project" value="UniProtKB-KW"/>
</dbReference>
<name>A0A067MHC2_BOTB1</name>
<evidence type="ECO:0000259" key="17">
    <source>
        <dbReference type="Pfam" id="PF03443"/>
    </source>
</evidence>
<comment type="cofactor">
    <cofactor evidence="1">
        <name>Cu(2+)</name>
        <dbReference type="ChEBI" id="CHEBI:29036"/>
    </cofactor>
</comment>
<dbReference type="GO" id="GO:0046872">
    <property type="term" value="F:metal ion binding"/>
    <property type="evidence" value="ECO:0007669"/>
    <property type="project" value="UniProtKB-KW"/>
</dbReference>
<dbReference type="EMBL" id="KL198062">
    <property type="protein sequence ID" value="KDQ10946.1"/>
    <property type="molecule type" value="Genomic_DNA"/>
</dbReference>
<reference evidence="19" key="1">
    <citation type="journal article" date="2014" name="Proc. Natl. Acad. Sci. U.S.A.">
        <title>Extensive sampling of basidiomycete genomes demonstrates inadequacy of the white-rot/brown-rot paradigm for wood decay fungi.</title>
        <authorList>
            <person name="Riley R."/>
            <person name="Salamov A.A."/>
            <person name="Brown D.W."/>
            <person name="Nagy L.G."/>
            <person name="Floudas D."/>
            <person name="Held B.W."/>
            <person name="Levasseur A."/>
            <person name="Lombard V."/>
            <person name="Morin E."/>
            <person name="Otillar R."/>
            <person name="Lindquist E.A."/>
            <person name="Sun H."/>
            <person name="LaButti K.M."/>
            <person name="Schmutz J."/>
            <person name="Jabbour D."/>
            <person name="Luo H."/>
            <person name="Baker S.E."/>
            <person name="Pisabarro A.G."/>
            <person name="Walton J.D."/>
            <person name="Blanchette R.A."/>
            <person name="Henrissat B."/>
            <person name="Martin F."/>
            <person name="Cullen D."/>
            <person name="Hibbett D.S."/>
            <person name="Grigoriev I.V."/>
        </authorList>
    </citation>
    <scope>NUCLEOTIDE SEQUENCE [LARGE SCALE GENOMIC DNA]</scope>
    <source>
        <strain evidence="19">FD-172 SS1</strain>
    </source>
</reference>
<feature type="chain" id="PRO_5001645595" description="lytic cellulose monooxygenase (C4-dehydrogenating)" evidence="16">
    <location>
        <begin position="20"/>
        <end position="230"/>
    </location>
</feature>
<evidence type="ECO:0000256" key="5">
    <source>
        <dbReference type="ARBA" id="ARBA00022729"/>
    </source>
</evidence>
<evidence type="ECO:0000256" key="11">
    <source>
        <dbReference type="ARBA" id="ARBA00023277"/>
    </source>
</evidence>
<evidence type="ECO:0000256" key="8">
    <source>
        <dbReference type="ARBA" id="ARBA00023008"/>
    </source>
</evidence>
<dbReference type="PANTHER" id="PTHR33353">
    <property type="entry name" value="PUTATIVE (AFU_ORTHOLOGUE AFUA_1G12560)-RELATED"/>
    <property type="match status" value="1"/>
</dbReference>
<sequence length="230" mass="24762">MHLTSVVAAGLLSVSTVSAHYCWPAVDNTADWNVVRRTDNFETRNPVKSVTEANFRCFNAAGGKAPNVYTIAAGNKITFKTDNQLYHPGVVNVYMAKAPGNVVDFDGSGNVWFKVYQITANADPSGTNYPTFPAEGLKEITFTIPKNVPSGQYLLRTEHIALHDAYYFGGAQYYIACAQINVTGGGSGNPGPLVAIPGVYTGREPGIIFDPFSYPKPTSYIQPGPAVWTG</sequence>
<dbReference type="PANTHER" id="PTHR33353:SF10">
    <property type="entry name" value="ENDO-BETA-1,4-GLUCANASE D"/>
    <property type="match status" value="1"/>
</dbReference>
<dbReference type="GO" id="GO:0004497">
    <property type="term" value="F:monooxygenase activity"/>
    <property type="evidence" value="ECO:0007669"/>
    <property type="project" value="UniProtKB-KW"/>
</dbReference>
<feature type="signal peptide" evidence="16">
    <location>
        <begin position="1"/>
        <end position="19"/>
    </location>
</feature>
<comment type="similarity">
    <text evidence="13">Belongs to the polysaccharide monooxygenase AA9 family.</text>
</comment>
<evidence type="ECO:0000256" key="14">
    <source>
        <dbReference type="ARBA" id="ARBA00045077"/>
    </source>
</evidence>
<comment type="subcellular location">
    <subcellularLocation>
        <location evidence="2">Secreted</location>
    </subcellularLocation>
</comment>
<dbReference type="EC" id="1.14.99.56" evidence="15"/>
<dbReference type="OrthoDB" id="3496539at2759"/>
<evidence type="ECO:0000256" key="13">
    <source>
        <dbReference type="ARBA" id="ARBA00044502"/>
    </source>
</evidence>
<keyword evidence="5 16" id="KW-0732">Signal</keyword>
<dbReference type="STRING" id="930990.A0A067MHC2"/>
<keyword evidence="6" id="KW-0136">Cellulose degradation</keyword>
<evidence type="ECO:0000256" key="16">
    <source>
        <dbReference type="SAM" id="SignalP"/>
    </source>
</evidence>
<evidence type="ECO:0000256" key="9">
    <source>
        <dbReference type="ARBA" id="ARBA00023033"/>
    </source>
</evidence>
<dbReference type="InterPro" id="IPR005103">
    <property type="entry name" value="AA9_LPMO"/>
</dbReference>
<keyword evidence="7" id="KW-0560">Oxidoreductase</keyword>
<keyword evidence="18" id="KW-0378">Hydrolase</keyword>
<evidence type="ECO:0000256" key="1">
    <source>
        <dbReference type="ARBA" id="ARBA00001973"/>
    </source>
</evidence>
<keyword evidence="9" id="KW-0503">Monooxygenase</keyword>
<dbReference type="GO" id="GO:0005576">
    <property type="term" value="C:extracellular region"/>
    <property type="evidence" value="ECO:0007669"/>
    <property type="project" value="UniProtKB-SubCell"/>
</dbReference>
<dbReference type="CDD" id="cd21175">
    <property type="entry name" value="LPMO_AA9"/>
    <property type="match status" value="1"/>
</dbReference>
<evidence type="ECO:0000256" key="10">
    <source>
        <dbReference type="ARBA" id="ARBA00023157"/>
    </source>
</evidence>
<keyword evidence="11" id="KW-0119">Carbohydrate metabolism</keyword>
<keyword evidence="19" id="KW-1185">Reference proteome</keyword>
<dbReference type="GO" id="GO:0016787">
    <property type="term" value="F:hydrolase activity"/>
    <property type="evidence" value="ECO:0007669"/>
    <property type="project" value="UniProtKB-KW"/>
</dbReference>
<dbReference type="Pfam" id="PF03443">
    <property type="entry name" value="AA9"/>
    <property type="match status" value="1"/>
</dbReference>
<keyword evidence="4" id="KW-0479">Metal-binding</keyword>
<evidence type="ECO:0000256" key="4">
    <source>
        <dbReference type="ARBA" id="ARBA00022723"/>
    </source>
</evidence>
<evidence type="ECO:0000256" key="15">
    <source>
        <dbReference type="ARBA" id="ARBA00047174"/>
    </source>
</evidence>
<organism evidence="18 19">
    <name type="scientific">Botryobasidium botryosum (strain FD-172 SS1)</name>
    <dbReference type="NCBI Taxonomy" id="930990"/>
    <lineage>
        <taxon>Eukaryota</taxon>
        <taxon>Fungi</taxon>
        <taxon>Dikarya</taxon>
        <taxon>Basidiomycota</taxon>
        <taxon>Agaricomycotina</taxon>
        <taxon>Agaricomycetes</taxon>
        <taxon>Cantharellales</taxon>
        <taxon>Botryobasidiaceae</taxon>
        <taxon>Botryobasidium</taxon>
    </lineage>
</organism>
<keyword evidence="8" id="KW-0186">Copper</keyword>
<dbReference type="Proteomes" id="UP000027195">
    <property type="component" value="Unassembled WGS sequence"/>
</dbReference>
<dbReference type="HOGENOM" id="CLU_031730_4_2_1"/>
<evidence type="ECO:0000313" key="18">
    <source>
        <dbReference type="EMBL" id="KDQ10946.1"/>
    </source>
</evidence>
<accession>A0A067MHC2</accession>
<evidence type="ECO:0000256" key="2">
    <source>
        <dbReference type="ARBA" id="ARBA00004613"/>
    </source>
</evidence>
<keyword evidence="10" id="KW-1015">Disulfide bond</keyword>
<protein>
    <recommendedName>
        <fullName evidence="15">lytic cellulose monooxygenase (C4-dehydrogenating)</fullName>
        <ecNumber evidence="15">1.14.99.56</ecNumber>
    </recommendedName>
</protein>
<keyword evidence="3" id="KW-0964">Secreted</keyword>
<evidence type="ECO:0000313" key="19">
    <source>
        <dbReference type="Proteomes" id="UP000027195"/>
    </source>
</evidence>